<proteinExistence type="inferred from homology"/>
<feature type="domain" description="CheR-type methyltransferase" evidence="19">
    <location>
        <begin position="225"/>
        <end position="498"/>
    </location>
</feature>
<dbReference type="PROSITE" id="PS50110">
    <property type="entry name" value="RESPONSE_REGULATORY"/>
    <property type="match status" value="1"/>
</dbReference>
<dbReference type="SUPFAM" id="SSF47384">
    <property type="entry name" value="Homodimeric domain of signal transducing histidine kinase"/>
    <property type="match status" value="1"/>
</dbReference>
<dbReference type="GO" id="GO:0006935">
    <property type="term" value="P:chemotaxis"/>
    <property type="evidence" value="ECO:0007669"/>
    <property type="project" value="UniProtKB-UniRule"/>
</dbReference>
<comment type="catalytic activity">
    <reaction evidence="2">
        <text>L-glutamyl-[protein] + S-adenosyl-L-methionine = [protein]-L-glutamate 5-O-methyl ester + S-adenosyl-L-homocysteine</text>
        <dbReference type="Rhea" id="RHEA:24452"/>
        <dbReference type="Rhea" id="RHEA-COMP:10208"/>
        <dbReference type="Rhea" id="RHEA-COMP:10311"/>
        <dbReference type="ChEBI" id="CHEBI:29973"/>
        <dbReference type="ChEBI" id="CHEBI:57856"/>
        <dbReference type="ChEBI" id="CHEBI:59789"/>
        <dbReference type="ChEBI" id="CHEBI:82795"/>
        <dbReference type="EC" id="2.1.1.80"/>
    </reaction>
</comment>
<dbReference type="SMART" id="SM00448">
    <property type="entry name" value="REC"/>
    <property type="match status" value="1"/>
</dbReference>
<dbReference type="SUPFAM" id="SSF55785">
    <property type="entry name" value="PYP-like sensor domain (PAS domain)"/>
    <property type="match status" value="2"/>
</dbReference>
<dbReference type="InterPro" id="IPR003594">
    <property type="entry name" value="HATPase_dom"/>
</dbReference>
<dbReference type="InterPro" id="IPR000673">
    <property type="entry name" value="Sig_transdc_resp-reg_Me-estase"/>
</dbReference>
<dbReference type="PROSITE" id="PS50122">
    <property type="entry name" value="CHEB"/>
    <property type="match status" value="1"/>
</dbReference>
<comment type="catalytic activity">
    <reaction evidence="1">
        <text>ATP + protein L-histidine = ADP + protein N-phospho-L-histidine.</text>
        <dbReference type="EC" id="2.7.13.3"/>
    </reaction>
</comment>
<dbReference type="CDD" id="cd00082">
    <property type="entry name" value="HisKA"/>
    <property type="match status" value="1"/>
</dbReference>
<keyword evidence="12" id="KW-0145">Chemotaxis</keyword>
<dbReference type="InterPro" id="IPR036097">
    <property type="entry name" value="HisK_dim/P_sf"/>
</dbReference>
<dbReference type="GO" id="GO:0008983">
    <property type="term" value="F:protein-glutamate O-methyltransferase activity"/>
    <property type="evidence" value="ECO:0007669"/>
    <property type="project" value="UniProtKB-EC"/>
</dbReference>
<dbReference type="KEGG" id="naz:Aazo_2376"/>
<dbReference type="CDD" id="cd02440">
    <property type="entry name" value="AdoMet_MTases"/>
    <property type="match status" value="1"/>
</dbReference>
<feature type="active site" evidence="12">
    <location>
        <position position="39"/>
    </location>
</feature>
<dbReference type="eggNOG" id="COG1352">
    <property type="taxonomic scope" value="Bacteria"/>
</dbReference>
<dbReference type="GO" id="GO:0005737">
    <property type="term" value="C:cytoplasm"/>
    <property type="evidence" value="ECO:0007669"/>
    <property type="project" value="InterPro"/>
</dbReference>
<dbReference type="Gene3D" id="3.40.50.150">
    <property type="entry name" value="Vaccinia Virus protein VP39"/>
    <property type="match status" value="1"/>
</dbReference>
<dbReference type="PANTHER" id="PTHR24422:SF27">
    <property type="entry name" value="PROTEIN-GLUTAMATE O-METHYLTRANSFERASE"/>
    <property type="match status" value="1"/>
</dbReference>
<dbReference type="EC" id="2.1.1.80" evidence="5"/>
<evidence type="ECO:0000256" key="7">
    <source>
        <dbReference type="ARBA" id="ARBA00022603"/>
    </source>
</evidence>
<evidence type="ECO:0000256" key="6">
    <source>
        <dbReference type="ARBA" id="ARBA00022553"/>
    </source>
</evidence>
<keyword evidence="21" id="KW-1185">Reference proteome</keyword>
<evidence type="ECO:0000256" key="12">
    <source>
        <dbReference type="PROSITE-ProRule" id="PRU00050"/>
    </source>
</evidence>
<evidence type="ECO:0000256" key="4">
    <source>
        <dbReference type="ARBA" id="ARBA00012438"/>
    </source>
</evidence>
<sequence>MNSRRSSNKSEADDSTAKASPQQQGKQKDLFPIVGIGASAGGLEAFTQLLNHLPADTGMGFVLVQHMNPQEKSMLTEILSPTTQMVVTEAEEAMSVKPNHVYVIPPNATMTIREGVLKLKPREKTYGLSMTVDGFFFSLAEDLGNKAIGVVLSGGDGDGTRGLESIKAVGGMTFAQCEESAKVSSMPNTAMASGYVDFILTPEQIAEKLVKISFHPYINHSTPLKPTEVMPKKTDALLKIFNLLRVATGVDFSYYKQTTLKRRIQRRIILYKLDQMEDYVNYLQNNPAEVIALYQDVLITVTSFFRDSEAFEALKTKVFPDMLTKQRKANDPIRIWVVGCSTGEEAYSIAICLLEFLTNRGINIPIQIFATDINEVAIEKARIGIYKLHQVAEISPERLNRFFVHIDSGYQITKSVRDLCVFARQNLINDPPFSRLDLITCRNVLIYLGSTAQQKLLPIFHYGLKPTGFLMLGTSETVGEFADLFNLVDKKYKIYARKIASTRLPIEPITSNYPVETTKSPLLISNDSWNDVEIHKEADRIVLNKFAPVGVIINNDLEILQFRGQTSRYLQPAPGRPSFNLLKMAKEELRLELRSSVHQAKKQAIATKTEGIRIKEENKFRMVNIHVIPLPILGAGEDFFLVLFEDIPLSESLLTAADSNIKPEQETKNSYEQEITVLQHELTSTKDYLQSIIEEQQASNQDLRAANEEILSSNEELHSTNEELETAKEEIQATNEELNSINDELQRRNIEATLVSNDLQNLFSSINISILMVGSDLKIRCFNIAAEIIFNLIPTDKGRPLSNIKHKLKVPNLEAKIVEVISTSNLKTQEVQDLDGHWYDLRIRPYRTIDNKIDGAVVILVDIDDIRRNANILKSFREYAAAIVSTVRESLVVMDVDLKVVTANQFFYEAFQVGAKETENRLIYEIGDGQWNIPQLRSLLEDTIPQQGQFQDVEIEHDFEQIGHKIMRLNGRKITQIGDTPMIILVIEDITQRKQLEAERTQLLAQEQSARTAAETANCAKDEFLSVLSHELRNPLNCLLGWTQLLRKQQLDEAKTNQALEAIERSAKAQHQLIGDLLDISRISVGQMRLEAQPVKLIPVIEAAIDVVQLAADAKNIQIQSRLDSAGRTLVGDQIRLQQVIWNLLSNSIKFTPVGGRIDITLDYSPFQGEIQVRDTGVGISADFLPYIFDRFRQADRSPTRSNTGLGLGLSIVRHLVELHGGTVEVTSPGEGQGATFTVRLPLQTNLEKILETSAIANPQNPVIYPASPASNSPVSSPSLAGVRVLMVDDEADIRQLFQIVLEEYGIQVTEAGSVKEALSILKANPHGYDVLLSDIGLPEEDGYALIRQVRSLSAEEGGQIPAAAMTAYAGDTDQTEALSAGFQTHVAKPIEPNRLISVVAALAGRI</sequence>
<dbReference type="CDD" id="cd16434">
    <property type="entry name" value="CheB-CheR_fusion"/>
    <property type="match status" value="1"/>
</dbReference>
<feature type="active site" evidence="12">
    <location>
        <position position="158"/>
    </location>
</feature>
<dbReference type="SUPFAM" id="SSF52738">
    <property type="entry name" value="Methylesterase CheB, C-terminal domain"/>
    <property type="match status" value="1"/>
</dbReference>
<feature type="domain" description="CheB-type methylesterase" evidence="18">
    <location>
        <begin position="30"/>
        <end position="210"/>
    </location>
</feature>
<dbReference type="InterPro" id="IPR036804">
    <property type="entry name" value="CheR_N_sf"/>
</dbReference>
<evidence type="ECO:0000313" key="20">
    <source>
        <dbReference type="EMBL" id="ADI64317.1"/>
    </source>
</evidence>
<evidence type="ECO:0000259" key="18">
    <source>
        <dbReference type="PROSITE" id="PS50122"/>
    </source>
</evidence>
<dbReference type="CDD" id="cd17580">
    <property type="entry name" value="REC_2_DhkD-like"/>
    <property type="match status" value="1"/>
</dbReference>
<dbReference type="Pfam" id="PF03705">
    <property type="entry name" value="CheR_N"/>
    <property type="match status" value="1"/>
</dbReference>
<evidence type="ECO:0000259" key="17">
    <source>
        <dbReference type="PROSITE" id="PS50110"/>
    </source>
</evidence>
<dbReference type="SMART" id="SM00388">
    <property type="entry name" value="HisKA"/>
    <property type="match status" value="1"/>
</dbReference>
<protein>
    <recommendedName>
        <fullName evidence="11">Circadian input-output histidine kinase CikA</fullName>
        <ecNumber evidence="5">2.1.1.80</ecNumber>
        <ecNumber evidence="4">2.7.13.3</ecNumber>
    </recommendedName>
</protein>
<dbReference type="GO" id="GO:0000155">
    <property type="term" value="F:phosphorelay sensor kinase activity"/>
    <property type="evidence" value="ECO:0007669"/>
    <property type="project" value="InterPro"/>
</dbReference>
<dbReference type="SMART" id="SM00138">
    <property type="entry name" value="MeTrc"/>
    <property type="match status" value="1"/>
</dbReference>
<dbReference type="InterPro" id="IPR005467">
    <property type="entry name" value="His_kinase_dom"/>
</dbReference>
<dbReference type="Pfam" id="PF13596">
    <property type="entry name" value="PAS_10"/>
    <property type="match status" value="1"/>
</dbReference>
<dbReference type="InterPro" id="IPR000780">
    <property type="entry name" value="CheR_MeTrfase"/>
</dbReference>
<dbReference type="SUPFAM" id="SSF53335">
    <property type="entry name" value="S-adenosyl-L-methionine-dependent methyltransferases"/>
    <property type="match status" value="1"/>
</dbReference>
<dbReference type="Gene3D" id="3.40.50.2300">
    <property type="match status" value="1"/>
</dbReference>
<dbReference type="InterPro" id="IPR036890">
    <property type="entry name" value="HATPase_C_sf"/>
</dbReference>
<dbReference type="PROSITE" id="PS50123">
    <property type="entry name" value="CHER"/>
    <property type="match status" value="1"/>
</dbReference>
<evidence type="ECO:0000256" key="11">
    <source>
        <dbReference type="ARBA" id="ARBA00074306"/>
    </source>
</evidence>
<dbReference type="OrthoDB" id="9799157at2"/>
<dbReference type="SUPFAM" id="SSF52172">
    <property type="entry name" value="CheY-like"/>
    <property type="match status" value="1"/>
</dbReference>
<reference evidence="20 21" key="1">
    <citation type="journal article" date="2010" name="PLoS ONE">
        <title>Genome erosion in a nitrogen-fixing vertically transmitted endosymbiotic multicellular cyanobacterium.</title>
        <authorList>
            <person name="Ran L."/>
            <person name="Larsson J."/>
            <person name="Vigil-Stenman T."/>
            <person name="Nylander J.A."/>
            <person name="Ininbergs K."/>
            <person name="Zheng W.W."/>
            <person name="Lapidus A."/>
            <person name="Lowry S."/>
            <person name="Haselkorn R."/>
            <person name="Bergman B."/>
        </authorList>
    </citation>
    <scope>NUCLEOTIDE SEQUENCE [LARGE SCALE GENOMIC DNA]</scope>
    <source>
        <strain evidence="20 21">0708</strain>
    </source>
</reference>
<evidence type="ECO:0000256" key="9">
    <source>
        <dbReference type="ARBA" id="ARBA00022691"/>
    </source>
</evidence>
<evidence type="ECO:0000256" key="10">
    <source>
        <dbReference type="ARBA" id="ARBA00022777"/>
    </source>
</evidence>
<dbReference type="GO" id="GO:0000156">
    <property type="term" value="F:phosphorelay response regulator activity"/>
    <property type="evidence" value="ECO:0007669"/>
    <property type="project" value="InterPro"/>
</dbReference>
<keyword evidence="14" id="KW-0175">Coiled coil</keyword>
<dbReference type="InterPro" id="IPR050903">
    <property type="entry name" value="Bact_Chemotaxis_MeTrfase"/>
</dbReference>
<evidence type="ECO:0000256" key="15">
    <source>
        <dbReference type="SAM" id="MobiDB-lite"/>
    </source>
</evidence>
<dbReference type="Pfam" id="PF02518">
    <property type="entry name" value="HATPase_c"/>
    <property type="match status" value="1"/>
</dbReference>
<feature type="region of interest" description="Disordered" evidence="15">
    <location>
        <begin position="1"/>
        <end position="29"/>
    </location>
</feature>
<dbReference type="RefSeq" id="WP_013191334.1">
    <property type="nucleotide sequence ID" value="NC_014248.1"/>
</dbReference>
<evidence type="ECO:0000256" key="2">
    <source>
        <dbReference type="ARBA" id="ARBA00001541"/>
    </source>
</evidence>
<dbReference type="Gene3D" id="3.30.450.20">
    <property type="entry name" value="PAS domain"/>
    <property type="match status" value="2"/>
</dbReference>
<evidence type="ECO:0000256" key="3">
    <source>
        <dbReference type="ARBA" id="ARBA00006402"/>
    </source>
</evidence>
<feature type="domain" description="Response regulatory" evidence="17">
    <location>
        <begin position="1284"/>
        <end position="1404"/>
    </location>
</feature>
<feature type="active site" evidence="12">
    <location>
        <position position="66"/>
    </location>
</feature>
<dbReference type="Pfam" id="PF01339">
    <property type="entry name" value="CheB_methylest"/>
    <property type="match status" value="1"/>
</dbReference>
<dbReference type="eggNOG" id="COG5002">
    <property type="taxonomic scope" value="Bacteria"/>
</dbReference>
<dbReference type="InterPro" id="IPR011006">
    <property type="entry name" value="CheY-like_superfamily"/>
</dbReference>
<dbReference type="Gene3D" id="3.30.565.10">
    <property type="entry name" value="Histidine kinase-like ATPase, C-terminal domain"/>
    <property type="match status" value="1"/>
</dbReference>
<gene>
    <name evidence="20" type="ordered locus">Aazo_2376</name>
</gene>
<feature type="coiled-coil region" evidence="14">
    <location>
        <begin position="689"/>
        <end position="751"/>
    </location>
</feature>
<dbReference type="Gene3D" id="1.10.155.10">
    <property type="entry name" value="Chemotaxis receptor methyltransferase CheR, N-terminal domain"/>
    <property type="match status" value="1"/>
</dbReference>
<dbReference type="InterPro" id="IPR001789">
    <property type="entry name" value="Sig_transdc_resp-reg_receiver"/>
</dbReference>
<dbReference type="STRING" id="551115.Aazo_2376"/>
<dbReference type="Pfam" id="PF00072">
    <property type="entry name" value="Response_reg"/>
    <property type="match status" value="1"/>
</dbReference>
<dbReference type="InterPro" id="IPR035909">
    <property type="entry name" value="CheB_C"/>
</dbReference>
<evidence type="ECO:0000259" key="16">
    <source>
        <dbReference type="PROSITE" id="PS50109"/>
    </source>
</evidence>
<evidence type="ECO:0000256" key="8">
    <source>
        <dbReference type="ARBA" id="ARBA00022679"/>
    </source>
</evidence>
<keyword evidence="6 13" id="KW-0597">Phosphoprotein</keyword>
<dbReference type="PROSITE" id="PS50109">
    <property type="entry name" value="HIS_KIN"/>
    <property type="match status" value="1"/>
</dbReference>
<dbReference type="GO" id="GO:0008984">
    <property type="term" value="F:protein-glutamate methylesterase activity"/>
    <property type="evidence" value="ECO:0007669"/>
    <property type="project" value="InterPro"/>
</dbReference>
<dbReference type="EC" id="2.7.13.3" evidence="4"/>
<dbReference type="PRINTS" id="PR00996">
    <property type="entry name" value="CHERMTFRASE"/>
</dbReference>
<dbReference type="eggNOG" id="COG2201">
    <property type="taxonomic scope" value="Bacteria"/>
</dbReference>
<keyword evidence="10 20" id="KW-0418">Kinase</keyword>
<dbReference type="GO" id="GO:0032259">
    <property type="term" value="P:methylation"/>
    <property type="evidence" value="ECO:0007669"/>
    <property type="project" value="UniProtKB-KW"/>
</dbReference>
<organism evidence="20 21">
    <name type="scientific">Nostoc azollae (strain 0708)</name>
    <name type="common">Anabaena azollae (strain 0708)</name>
    <dbReference type="NCBI Taxonomy" id="551115"/>
    <lineage>
        <taxon>Bacteria</taxon>
        <taxon>Bacillati</taxon>
        <taxon>Cyanobacteriota</taxon>
        <taxon>Cyanophyceae</taxon>
        <taxon>Nostocales</taxon>
        <taxon>Nostocaceae</taxon>
        <taxon>Trichormus</taxon>
    </lineage>
</organism>
<dbReference type="InterPro" id="IPR022641">
    <property type="entry name" value="CheR_N"/>
</dbReference>
<name>D7DXY9_NOSA0</name>
<dbReference type="eggNOG" id="COG0784">
    <property type="taxonomic scope" value="Bacteria"/>
</dbReference>
<dbReference type="Pfam" id="PF00512">
    <property type="entry name" value="HisKA"/>
    <property type="match status" value="1"/>
</dbReference>
<evidence type="ECO:0000313" key="21">
    <source>
        <dbReference type="Proteomes" id="UP000001511"/>
    </source>
</evidence>
<dbReference type="Gene3D" id="1.10.287.130">
    <property type="match status" value="1"/>
</dbReference>
<dbReference type="InterPro" id="IPR035965">
    <property type="entry name" value="PAS-like_dom_sf"/>
</dbReference>
<dbReference type="FunFam" id="3.30.565.10:FF:000010">
    <property type="entry name" value="Sensor histidine kinase RcsC"/>
    <property type="match status" value="1"/>
</dbReference>
<evidence type="ECO:0000259" key="19">
    <source>
        <dbReference type="PROSITE" id="PS50123"/>
    </source>
</evidence>
<dbReference type="PANTHER" id="PTHR24422">
    <property type="entry name" value="CHEMOTAXIS PROTEIN METHYLTRANSFERASE"/>
    <property type="match status" value="1"/>
</dbReference>
<keyword evidence="8" id="KW-0808">Transferase</keyword>
<evidence type="ECO:0000256" key="14">
    <source>
        <dbReference type="SAM" id="Coils"/>
    </source>
</evidence>
<comment type="similarity">
    <text evidence="3">In the N-terminal section; belongs to the phytochrome family.</text>
</comment>
<keyword evidence="7" id="KW-0489">Methyltransferase</keyword>
<dbReference type="Proteomes" id="UP000001511">
    <property type="component" value="Chromosome"/>
</dbReference>
<dbReference type="InterPro" id="IPR022642">
    <property type="entry name" value="CheR_C"/>
</dbReference>
<keyword evidence="9" id="KW-0949">S-adenosyl-L-methionine</keyword>
<dbReference type="SMART" id="SM00387">
    <property type="entry name" value="HATPase_c"/>
    <property type="match status" value="1"/>
</dbReference>
<accession>D7DXY9</accession>
<dbReference type="SUPFAM" id="SSF55874">
    <property type="entry name" value="ATPase domain of HSP90 chaperone/DNA topoisomerase II/histidine kinase"/>
    <property type="match status" value="1"/>
</dbReference>
<dbReference type="CDD" id="cd16922">
    <property type="entry name" value="HATPase_EvgS-ArcB-TorS-like"/>
    <property type="match status" value="1"/>
</dbReference>
<dbReference type="InterPro" id="IPR029063">
    <property type="entry name" value="SAM-dependent_MTases_sf"/>
</dbReference>
<feature type="modified residue" description="4-aspartylphosphate" evidence="13">
    <location>
        <position position="1335"/>
    </location>
</feature>
<evidence type="ECO:0000256" key="5">
    <source>
        <dbReference type="ARBA" id="ARBA00012534"/>
    </source>
</evidence>
<keyword evidence="12" id="KW-0378">Hydrolase</keyword>
<evidence type="ECO:0000256" key="13">
    <source>
        <dbReference type="PROSITE-ProRule" id="PRU00169"/>
    </source>
</evidence>
<dbReference type="EMBL" id="CP002059">
    <property type="protein sequence ID" value="ADI64317.1"/>
    <property type="molecule type" value="Genomic_DNA"/>
</dbReference>
<dbReference type="HOGENOM" id="CLU_000892_2_4_3"/>
<dbReference type="Pfam" id="PF01739">
    <property type="entry name" value="CheR"/>
    <property type="match status" value="1"/>
</dbReference>
<dbReference type="InterPro" id="IPR003661">
    <property type="entry name" value="HisK_dim/P_dom"/>
</dbReference>
<dbReference type="SUPFAM" id="SSF47757">
    <property type="entry name" value="Chemotaxis receptor methyltransferase CheR, N-terminal domain"/>
    <property type="match status" value="1"/>
</dbReference>
<dbReference type="Gene3D" id="3.40.50.180">
    <property type="entry name" value="Methylesterase CheB, C-terminal domain"/>
    <property type="match status" value="1"/>
</dbReference>
<feature type="domain" description="Histidine kinase" evidence="16">
    <location>
        <begin position="1027"/>
        <end position="1245"/>
    </location>
</feature>
<evidence type="ECO:0000256" key="1">
    <source>
        <dbReference type="ARBA" id="ARBA00000085"/>
    </source>
</evidence>